<dbReference type="AlphaFoldDB" id="A0A9J5YJK1"/>
<keyword evidence="2" id="KW-1185">Reference proteome</keyword>
<sequence>MVMAWISFPNILPTFFVKECLFSIDAAVGKPIQLDQVTIKKTRPSCARVKVLVDFKGKAKVLSSGKIVGDTSNWNVVKDRRGSPLKTITPNTEMDHQQHHEVVSPVHVHVGKEVVQNVSSDPSNTVHHVSHSKYQINQYEKEITKENKGQFTEVSQQSNISNILRKDKKANIENELAIVAFPITIEQDSQGKIFQSPNEILHDILIHKGTWIEKLQLCGSNQIEEAEDQIYRDVDLSPRSIKSMRSARKGKKHGSEDIIHPIKTQPKRNRIELWEELSQIVDGLDDPWIIRRDFNVVLNGDEKIDGLPVMGHEIEDFQNCI</sequence>
<dbReference type="EMBL" id="JACXVP010000006">
    <property type="protein sequence ID" value="KAG5599356.1"/>
    <property type="molecule type" value="Genomic_DNA"/>
</dbReference>
<gene>
    <name evidence="1" type="ORF">H5410_030726</name>
</gene>
<evidence type="ECO:0008006" key="3">
    <source>
        <dbReference type="Google" id="ProtNLM"/>
    </source>
</evidence>
<evidence type="ECO:0000313" key="2">
    <source>
        <dbReference type="Proteomes" id="UP000824120"/>
    </source>
</evidence>
<dbReference type="OrthoDB" id="1399756at2759"/>
<comment type="caution">
    <text evidence="1">The sequence shown here is derived from an EMBL/GenBank/DDBJ whole genome shotgun (WGS) entry which is preliminary data.</text>
</comment>
<protein>
    <recommendedName>
        <fullName evidence="3">DUF4283 domain-containing protein</fullName>
    </recommendedName>
</protein>
<reference evidence="1 2" key="1">
    <citation type="submission" date="2020-09" db="EMBL/GenBank/DDBJ databases">
        <title>De no assembly of potato wild relative species, Solanum commersonii.</title>
        <authorList>
            <person name="Cho K."/>
        </authorList>
    </citation>
    <scope>NUCLEOTIDE SEQUENCE [LARGE SCALE GENOMIC DNA]</scope>
    <source>
        <strain evidence="1">LZ3.2</strain>
        <tissue evidence="1">Leaf</tissue>
    </source>
</reference>
<dbReference type="Proteomes" id="UP000824120">
    <property type="component" value="Chromosome 6"/>
</dbReference>
<organism evidence="1 2">
    <name type="scientific">Solanum commersonii</name>
    <name type="common">Commerson's wild potato</name>
    <name type="synonym">Commerson's nightshade</name>
    <dbReference type="NCBI Taxonomy" id="4109"/>
    <lineage>
        <taxon>Eukaryota</taxon>
        <taxon>Viridiplantae</taxon>
        <taxon>Streptophyta</taxon>
        <taxon>Embryophyta</taxon>
        <taxon>Tracheophyta</taxon>
        <taxon>Spermatophyta</taxon>
        <taxon>Magnoliopsida</taxon>
        <taxon>eudicotyledons</taxon>
        <taxon>Gunneridae</taxon>
        <taxon>Pentapetalae</taxon>
        <taxon>asterids</taxon>
        <taxon>lamiids</taxon>
        <taxon>Solanales</taxon>
        <taxon>Solanaceae</taxon>
        <taxon>Solanoideae</taxon>
        <taxon>Solaneae</taxon>
        <taxon>Solanum</taxon>
    </lineage>
</organism>
<accession>A0A9J5YJK1</accession>
<proteinExistence type="predicted"/>
<name>A0A9J5YJK1_SOLCO</name>
<evidence type="ECO:0000313" key="1">
    <source>
        <dbReference type="EMBL" id="KAG5599356.1"/>
    </source>
</evidence>
<dbReference type="PANTHER" id="PTHR31286">
    <property type="entry name" value="GLYCINE-RICH CELL WALL STRUCTURAL PROTEIN 1.8-LIKE"/>
    <property type="match status" value="1"/>
</dbReference>
<dbReference type="PANTHER" id="PTHR31286:SF79">
    <property type="entry name" value="N-6 ADENINE-SPECIFIC DNA METHYLASE"/>
    <property type="match status" value="1"/>
</dbReference>
<dbReference type="InterPro" id="IPR040256">
    <property type="entry name" value="At4g02000-like"/>
</dbReference>